<evidence type="ECO:0000313" key="1">
    <source>
        <dbReference type="EMBL" id="GEO82274.1"/>
    </source>
</evidence>
<dbReference type="InterPro" id="IPR009752">
    <property type="entry name" value="Phage_Mu_GpJ"/>
</dbReference>
<keyword evidence="2" id="KW-1185">Reference proteome</keyword>
<proteinExistence type="predicted"/>
<dbReference type="EMBL" id="BJZO01000069">
    <property type="protein sequence ID" value="GEO82274.1"/>
    <property type="molecule type" value="Genomic_DNA"/>
</dbReference>
<name>A0A512H9Y5_9PROT</name>
<sequence>MAYATPDDYIAAVGAAEAEDHAPAVGGGIDTARLTARLDAASDEIDGYLGGRYVLPEGRARAVCVALARYRMAADAQPDGRVGKDYADATQYLRDVVAGKTALTPVASGTPVGGGAVLVSSRRAMTCDTLRDY</sequence>
<dbReference type="Pfam" id="PF07030">
    <property type="entry name" value="Phage_Mu_Gp36"/>
    <property type="match status" value="1"/>
</dbReference>
<organism evidence="1 2">
    <name type="scientific">Pararhodospirillum oryzae</name>
    <dbReference type="NCBI Taxonomy" id="478448"/>
    <lineage>
        <taxon>Bacteria</taxon>
        <taxon>Pseudomonadati</taxon>
        <taxon>Pseudomonadota</taxon>
        <taxon>Alphaproteobacteria</taxon>
        <taxon>Rhodospirillales</taxon>
        <taxon>Rhodospirillaceae</taxon>
        <taxon>Pararhodospirillum</taxon>
    </lineage>
</organism>
<gene>
    <name evidence="1" type="ORF">ROR02_24050</name>
</gene>
<dbReference type="OrthoDB" id="9812088at2"/>
<comment type="caution">
    <text evidence="1">The sequence shown here is derived from an EMBL/GenBank/DDBJ whole genome shotgun (WGS) entry which is preliminary data.</text>
</comment>
<evidence type="ECO:0000313" key="2">
    <source>
        <dbReference type="Proteomes" id="UP000321567"/>
    </source>
</evidence>
<reference evidence="1 2" key="1">
    <citation type="submission" date="2019-07" db="EMBL/GenBank/DDBJ databases">
        <title>Whole genome shotgun sequence of Rhodospirillum oryzae NBRC 107573.</title>
        <authorList>
            <person name="Hosoyama A."/>
            <person name="Uohara A."/>
            <person name="Ohji S."/>
            <person name="Ichikawa N."/>
        </authorList>
    </citation>
    <scope>NUCLEOTIDE SEQUENCE [LARGE SCALE GENOMIC DNA]</scope>
    <source>
        <strain evidence="1 2">NBRC 107573</strain>
    </source>
</reference>
<protein>
    <recommendedName>
        <fullName evidence="3">DUF1320 domain-containing protein</fullName>
    </recommendedName>
</protein>
<accession>A0A512H9Y5</accession>
<dbReference type="RefSeq" id="WP_147164289.1">
    <property type="nucleotide sequence ID" value="NZ_BJZO01000069.1"/>
</dbReference>
<evidence type="ECO:0008006" key="3">
    <source>
        <dbReference type="Google" id="ProtNLM"/>
    </source>
</evidence>
<dbReference type="Proteomes" id="UP000321567">
    <property type="component" value="Unassembled WGS sequence"/>
</dbReference>
<dbReference type="AlphaFoldDB" id="A0A512H9Y5"/>